<evidence type="ECO:0000256" key="2">
    <source>
        <dbReference type="SAM" id="Phobius"/>
    </source>
</evidence>
<dbReference type="EMBL" id="SLUM01000003">
    <property type="protein sequence ID" value="TCL60757.1"/>
    <property type="molecule type" value="Genomic_DNA"/>
</dbReference>
<protein>
    <submittedName>
        <fullName evidence="3">Uncharacterized protein</fullName>
    </submittedName>
</protein>
<keyword evidence="2" id="KW-0812">Transmembrane</keyword>
<reference evidence="3 4" key="1">
    <citation type="submission" date="2019-03" db="EMBL/GenBank/DDBJ databases">
        <title>Genomic Encyclopedia of Type Strains, Phase IV (KMG-IV): sequencing the most valuable type-strain genomes for metagenomic binning, comparative biology and taxonomic classification.</title>
        <authorList>
            <person name="Goeker M."/>
        </authorList>
    </citation>
    <scope>NUCLEOTIDE SEQUENCE [LARGE SCALE GENOMIC DNA]</scope>
    <source>
        <strain evidence="3 4">DSM 100451</strain>
    </source>
</reference>
<feature type="transmembrane region" description="Helical" evidence="2">
    <location>
        <begin position="43"/>
        <end position="66"/>
    </location>
</feature>
<accession>A0A4V6NGR1</accession>
<dbReference type="AlphaFoldDB" id="A0A4V6NGR1"/>
<proteinExistence type="predicted"/>
<evidence type="ECO:0000313" key="4">
    <source>
        <dbReference type="Proteomes" id="UP000295184"/>
    </source>
</evidence>
<feature type="region of interest" description="Disordered" evidence="1">
    <location>
        <begin position="1"/>
        <end position="29"/>
    </location>
</feature>
<keyword evidence="2" id="KW-0472">Membrane</keyword>
<gene>
    <name evidence="3" type="ORF">EDD77_10380</name>
</gene>
<dbReference type="Proteomes" id="UP000295184">
    <property type="component" value="Unassembled WGS sequence"/>
</dbReference>
<keyword evidence="2" id="KW-1133">Transmembrane helix</keyword>
<evidence type="ECO:0000313" key="3">
    <source>
        <dbReference type="EMBL" id="TCL60757.1"/>
    </source>
</evidence>
<comment type="caution">
    <text evidence="3">The sequence shown here is derived from an EMBL/GenBank/DDBJ whole genome shotgun (WGS) entry which is preliminary data.</text>
</comment>
<dbReference type="OrthoDB" id="1842539at2"/>
<sequence>MKIRRSQQHSQTKPGPGSAPAGKQPHIPASYSIRNEPAAGRSLPLRFTALAMVLLAGSALCLFFLAQCLIRPSAQIDSLAALPAYNMVGEQNDQASFWSMAKYHDLPPTSSSNHPFFALDALNRLNSRDHLTQLMQPDGMCSLIAADGALVSSWTYDDLLQEVRCWFVDDIPCTYSDSTGREIPGSVDLSMGWSTGFSCLPVCYTVLFHPQQNAGEEAFEKAYASLVDDLQQLCGARIDRFVSIETMLLTLGTAPFENAGMTFESACALSDLGIYMGHTLEQLYTSATFPYDLDDPERATDLLQDHFSSQGLSLQILRLEEFYLVLIGDSSSTLGLYYSPVLETWCGFGLQQL</sequence>
<name>A0A4V6NGR1_9FIRM</name>
<dbReference type="RefSeq" id="WP_058962805.1">
    <property type="nucleotide sequence ID" value="NZ_CABKVM010000011.1"/>
</dbReference>
<dbReference type="STRING" id="1650663.GCA_001486665_00280"/>
<organism evidence="3 4">
    <name type="scientific">Allofournierella massiliensis</name>
    <dbReference type="NCBI Taxonomy" id="1650663"/>
    <lineage>
        <taxon>Bacteria</taxon>
        <taxon>Bacillati</taxon>
        <taxon>Bacillota</taxon>
        <taxon>Clostridia</taxon>
        <taxon>Eubacteriales</taxon>
        <taxon>Oscillospiraceae</taxon>
        <taxon>Allofournierella</taxon>
    </lineage>
</organism>
<evidence type="ECO:0000256" key="1">
    <source>
        <dbReference type="SAM" id="MobiDB-lite"/>
    </source>
</evidence>